<keyword evidence="3" id="KW-1185">Reference proteome</keyword>
<accession>A0ABY5YHZ1</accession>
<dbReference type="RefSeq" id="WP_260560986.1">
    <property type="nucleotide sequence ID" value="NZ_BAABEC010000009.1"/>
</dbReference>
<evidence type="ECO:0000313" key="2">
    <source>
        <dbReference type="EMBL" id="UWX64725.1"/>
    </source>
</evidence>
<gene>
    <name evidence="2" type="ORF">N0D28_03440</name>
</gene>
<dbReference type="Gene3D" id="1.10.260.40">
    <property type="entry name" value="lambda repressor-like DNA-binding domains"/>
    <property type="match status" value="1"/>
</dbReference>
<evidence type="ECO:0000313" key="3">
    <source>
        <dbReference type="Proteomes" id="UP001060261"/>
    </source>
</evidence>
<evidence type="ECO:0000259" key="1">
    <source>
        <dbReference type="Pfam" id="PF13443"/>
    </source>
</evidence>
<reference evidence="2" key="1">
    <citation type="submission" date="2022-09" db="EMBL/GenBank/DDBJ databases">
        <title>genome sequence of Deinococcus rubellus.</title>
        <authorList>
            <person name="Srinivasan S."/>
        </authorList>
    </citation>
    <scope>NUCLEOTIDE SEQUENCE</scope>
    <source>
        <strain evidence="2">Ant6</strain>
    </source>
</reference>
<dbReference type="EMBL" id="CP104213">
    <property type="protein sequence ID" value="UWX64725.1"/>
    <property type="molecule type" value="Genomic_DNA"/>
</dbReference>
<dbReference type="Pfam" id="PF13443">
    <property type="entry name" value="HTH_26"/>
    <property type="match status" value="1"/>
</dbReference>
<dbReference type="Proteomes" id="UP001060261">
    <property type="component" value="Chromosome"/>
</dbReference>
<feature type="domain" description="HTH cro/C1-type" evidence="1">
    <location>
        <begin position="13"/>
        <end position="62"/>
    </location>
</feature>
<name>A0ABY5YHZ1_9DEIO</name>
<dbReference type="InterPro" id="IPR001387">
    <property type="entry name" value="Cro/C1-type_HTH"/>
</dbReference>
<dbReference type="InterPro" id="IPR010982">
    <property type="entry name" value="Lambda_DNA-bd_dom_sf"/>
</dbReference>
<protein>
    <submittedName>
        <fullName evidence="2">Helix-turn-helix transcriptional regulator</fullName>
    </submittedName>
</protein>
<organism evidence="2 3">
    <name type="scientific">Deinococcus rubellus</name>
    <dbReference type="NCBI Taxonomy" id="1889240"/>
    <lineage>
        <taxon>Bacteria</taxon>
        <taxon>Thermotogati</taxon>
        <taxon>Deinococcota</taxon>
        <taxon>Deinococci</taxon>
        <taxon>Deinococcales</taxon>
        <taxon>Deinococcaceae</taxon>
        <taxon>Deinococcus</taxon>
    </lineage>
</organism>
<sequence length="80" mass="9065">MNTLHTDGMVSWKLKNTMDAHSITRYALQKESGVAMNTLRGMYDGTTKRPDLEVLDSVIRALRQISSKEITLANILEWQA</sequence>
<proteinExistence type="predicted"/>